<dbReference type="AlphaFoldDB" id="A0A426ZWL0"/>
<feature type="region of interest" description="Disordered" evidence="1">
    <location>
        <begin position="53"/>
        <end position="72"/>
    </location>
</feature>
<evidence type="ECO:0000313" key="2">
    <source>
        <dbReference type="EMBL" id="RRT68330.1"/>
    </source>
</evidence>
<dbReference type="EMBL" id="AMZH03004732">
    <property type="protein sequence ID" value="RRT68330.1"/>
    <property type="molecule type" value="Genomic_DNA"/>
</dbReference>
<evidence type="ECO:0000256" key="1">
    <source>
        <dbReference type="SAM" id="MobiDB-lite"/>
    </source>
</evidence>
<feature type="compositionally biased region" description="Basic residues" evidence="1">
    <location>
        <begin position="60"/>
        <end position="71"/>
    </location>
</feature>
<protein>
    <submittedName>
        <fullName evidence="2">Uncharacterized protein</fullName>
    </submittedName>
</protein>
<comment type="caution">
    <text evidence="2">The sequence shown here is derived from an EMBL/GenBank/DDBJ whole genome shotgun (WGS) entry which is preliminary data.</text>
</comment>
<reference evidence="2 3" key="1">
    <citation type="journal article" date="2014" name="Agronomy (Basel)">
        <title>A Draft Genome Sequence for Ensete ventricosum, the Drought-Tolerant Tree Against Hunger.</title>
        <authorList>
            <person name="Harrison J."/>
            <person name="Moore K.A."/>
            <person name="Paszkiewicz K."/>
            <person name="Jones T."/>
            <person name="Grant M."/>
            <person name="Ambacheew D."/>
            <person name="Muzemil S."/>
            <person name="Studholme D.J."/>
        </authorList>
    </citation>
    <scope>NUCLEOTIDE SEQUENCE [LARGE SCALE GENOMIC DNA]</scope>
</reference>
<sequence>MVLPSNGKATAQLLETFAVREPRGGDFFVMIFSSSEVTKRGKCRRLLLTRASEEALATSHSRREKKTRQRRPFSFLRDGEPWLSATLFLPTSLFTVSFLRNSEQLPLMAKAAHRRSTSGFVAQRPSGSAFSR</sequence>
<proteinExistence type="predicted"/>
<organism evidence="2 3">
    <name type="scientific">Ensete ventricosum</name>
    <name type="common">Abyssinian banana</name>
    <name type="synonym">Musa ensete</name>
    <dbReference type="NCBI Taxonomy" id="4639"/>
    <lineage>
        <taxon>Eukaryota</taxon>
        <taxon>Viridiplantae</taxon>
        <taxon>Streptophyta</taxon>
        <taxon>Embryophyta</taxon>
        <taxon>Tracheophyta</taxon>
        <taxon>Spermatophyta</taxon>
        <taxon>Magnoliopsida</taxon>
        <taxon>Liliopsida</taxon>
        <taxon>Zingiberales</taxon>
        <taxon>Musaceae</taxon>
        <taxon>Ensete</taxon>
    </lineage>
</organism>
<dbReference type="Proteomes" id="UP000287651">
    <property type="component" value="Unassembled WGS sequence"/>
</dbReference>
<accession>A0A426ZWL0</accession>
<evidence type="ECO:0000313" key="3">
    <source>
        <dbReference type="Proteomes" id="UP000287651"/>
    </source>
</evidence>
<name>A0A426ZWL0_ENSVE</name>
<gene>
    <name evidence="2" type="ORF">B296_00013047</name>
</gene>